<feature type="transmembrane region" description="Helical" evidence="2">
    <location>
        <begin position="431"/>
        <end position="453"/>
    </location>
</feature>
<proteinExistence type="predicted"/>
<dbReference type="eggNOG" id="KOG1192">
    <property type="taxonomic scope" value="Eukaryota"/>
</dbReference>
<evidence type="ECO:0000313" key="3">
    <source>
        <dbReference type="EnsemblProtists" id="EOD08687"/>
    </source>
</evidence>
<organism evidence="3 4">
    <name type="scientific">Emiliania huxleyi (strain CCMP1516)</name>
    <dbReference type="NCBI Taxonomy" id="280463"/>
    <lineage>
        <taxon>Eukaryota</taxon>
        <taxon>Haptista</taxon>
        <taxon>Haptophyta</taxon>
        <taxon>Prymnesiophyceae</taxon>
        <taxon>Isochrysidales</taxon>
        <taxon>Noelaerhabdaceae</taxon>
        <taxon>Emiliania</taxon>
    </lineage>
</organism>
<dbReference type="GeneID" id="17254842"/>
<dbReference type="InterPro" id="IPR002213">
    <property type="entry name" value="UDP_glucos_trans"/>
</dbReference>
<accession>A0A0D3IBQ2</accession>
<dbReference type="Pfam" id="PF00201">
    <property type="entry name" value="UDPGT"/>
    <property type="match status" value="1"/>
</dbReference>
<dbReference type="PANTHER" id="PTHR48049">
    <property type="entry name" value="GLYCOSYLTRANSFERASE"/>
    <property type="match status" value="1"/>
</dbReference>
<dbReference type="GO" id="GO:0035251">
    <property type="term" value="F:UDP-glucosyltransferase activity"/>
    <property type="evidence" value="ECO:0007669"/>
    <property type="project" value="InterPro"/>
</dbReference>
<evidence type="ECO:0000256" key="2">
    <source>
        <dbReference type="SAM" id="Phobius"/>
    </source>
</evidence>
<dbReference type="InterPro" id="IPR050481">
    <property type="entry name" value="UDP-glycosyltransf_plant"/>
</dbReference>
<dbReference type="HOGENOM" id="CLU_000537_4_2_1"/>
<dbReference type="KEGG" id="ehx:EMIHUDRAFT_249012"/>
<name>A0A0D3IBQ2_EMIH1</name>
<keyword evidence="1" id="KW-0808">Transferase</keyword>
<dbReference type="PaxDb" id="2903-EOD08687"/>
<protein>
    <submittedName>
        <fullName evidence="3">Uncharacterized protein</fullName>
    </submittedName>
</protein>
<reference evidence="3" key="2">
    <citation type="submission" date="2024-10" db="UniProtKB">
        <authorList>
            <consortium name="EnsemblProtists"/>
        </authorList>
    </citation>
    <scope>IDENTIFICATION</scope>
</reference>
<dbReference type="EnsemblProtists" id="EOD08687">
    <property type="protein sequence ID" value="EOD08687"/>
    <property type="gene ID" value="EMIHUDRAFT_249012"/>
</dbReference>
<dbReference type="PANTHER" id="PTHR48049:SF132">
    <property type="entry name" value="GLYCOSYLTRANSFERASE"/>
    <property type="match status" value="1"/>
</dbReference>
<reference evidence="4" key="1">
    <citation type="journal article" date="2013" name="Nature">
        <title>Pan genome of the phytoplankton Emiliania underpins its global distribution.</title>
        <authorList>
            <person name="Read B.A."/>
            <person name="Kegel J."/>
            <person name="Klute M.J."/>
            <person name="Kuo A."/>
            <person name="Lefebvre S.C."/>
            <person name="Maumus F."/>
            <person name="Mayer C."/>
            <person name="Miller J."/>
            <person name="Monier A."/>
            <person name="Salamov A."/>
            <person name="Young J."/>
            <person name="Aguilar M."/>
            <person name="Claverie J.M."/>
            <person name="Frickenhaus S."/>
            <person name="Gonzalez K."/>
            <person name="Herman E.K."/>
            <person name="Lin Y.C."/>
            <person name="Napier J."/>
            <person name="Ogata H."/>
            <person name="Sarno A.F."/>
            <person name="Shmutz J."/>
            <person name="Schroeder D."/>
            <person name="de Vargas C."/>
            <person name="Verret F."/>
            <person name="von Dassow P."/>
            <person name="Valentin K."/>
            <person name="Van de Peer Y."/>
            <person name="Wheeler G."/>
            <person name="Dacks J.B."/>
            <person name="Delwiche C.F."/>
            <person name="Dyhrman S.T."/>
            <person name="Glockner G."/>
            <person name="John U."/>
            <person name="Richards T."/>
            <person name="Worden A.Z."/>
            <person name="Zhang X."/>
            <person name="Grigoriev I.V."/>
            <person name="Allen A.E."/>
            <person name="Bidle K."/>
            <person name="Borodovsky M."/>
            <person name="Bowler C."/>
            <person name="Brownlee C."/>
            <person name="Cock J.M."/>
            <person name="Elias M."/>
            <person name="Gladyshev V.N."/>
            <person name="Groth M."/>
            <person name="Guda C."/>
            <person name="Hadaegh A."/>
            <person name="Iglesias-Rodriguez M.D."/>
            <person name="Jenkins J."/>
            <person name="Jones B.M."/>
            <person name="Lawson T."/>
            <person name="Leese F."/>
            <person name="Lindquist E."/>
            <person name="Lobanov A."/>
            <person name="Lomsadze A."/>
            <person name="Malik S.B."/>
            <person name="Marsh M.E."/>
            <person name="Mackinder L."/>
            <person name="Mock T."/>
            <person name="Mueller-Roeber B."/>
            <person name="Pagarete A."/>
            <person name="Parker M."/>
            <person name="Probert I."/>
            <person name="Quesneville H."/>
            <person name="Raines C."/>
            <person name="Rensing S.A."/>
            <person name="Riano-Pachon D.M."/>
            <person name="Richier S."/>
            <person name="Rokitta S."/>
            <person name="Shiraiwa Y."/>
            <person name="Soanes D.M."/>
            <person name="van der Giezen M."/>
            <person name="Wahlund T.M."/>
            <person name="Williams B."/>
            <person name="Wilson W."/>
            <person name="Wolfe G."/>
            <person name="Wurch L.L."/>
        </authorList>
    </citation>
    <scope>NUCLEOTIDE SEQUENCE</scope>
</reference>
<dbReference type="SUPFAM" id="SSF53756">
    <property type="entry name" value="UDP-Glycosyltransferase/glycogen phosphorylase"/>
    <property type="match status" value="1"/>
</dbReference>
<keyword evidence="4" id="KW-1185">Reference proteome</keyword>
<dbReference type="Proteomes" id="UP000013827">
    <property type="component" value="Unassembled WGS sequence"/>
</dbReference>
<keyword evidence="2" id="KW-0812">Transmembrane</keyword>
<keyword evidence="2" id="KW-0472">Membrane</keyword>
<dbReference type="Gene3D" id="3.40.50.2000">
    <property type="entry name" value="Glycogen Phosphorylase B"/>
    <property type="match status" value="2"/>
</dbReference>
<dbReference type="CDD" id="cd03784">
    <property type="entry name" value="GT1_Gtf-like"/>
    <property type="match status" value="1"/>
</dbReference>
<evidence type="ECO:0000313" key="4">
    <source>
        <dbReference type="Proteomes" id="UP000013827"/>
    </source>
</evidence>
<dbReference type="AlphaFoldDB" id="A0A0D3IBQ2"/>
<evidence type="ECO:0000256" key="1">
    <source>
        <dbReference type="ARBA" id="ARBA00022679"/>
    </source>
</evidence>
<sequence length="482" mass="50441">MAAAPSIEFAFATVSQMGHLKPLIPYMSELTRRGHRVTIFCDGGDKYVRELEGAGLGPSSPNTTIVGVHFSEVRGPSALRKEVGLLGILSKGGPLAMASAPLYEAARPLPAVFVCDFFSTAAVDAADKLGVPVVVVFPNPLSMTAMPPQRDRTGLYLRARSLMVSGGEAVFARLLLLARNKERSSRGLPALLEQDIFPCATQDRLMVATTGLGFEFPCSRSPLLHFVGPSPPAAFPPLGPDLASWLDARRAAGTRVVYVAFGTMHTFKAEGVAKLCSELTRVQQEPGQDSIAFLWSLPADQQGFLPPEWAVLAHEAVQVYVTHNGANSTYEALLNEVPMVCVPTGKDQPANAARVKASGTGVVVPGGPAGPVAAALREVLADLPAFVKRIGTVRRALATQGGATRAVDVIEHVAACGGYEHLKPGLVRPSWSLALLGTAALGVAAAAVAAGALHRANLRPSPRAAGFTAGQRADDVECAAVA</sequence>
<keyword evidence="2" id="KW-1133">Transmembrane helix</keyword>
<dbReference type="RefSeq" id="XP_005761116.1">
    <property type="nucleotide sequence ID" value="XM_005761059.1"/>
</dbReference>